<keyword evidence="3" id="KW-1185">Reference proteome</keyword>
<protein>
    <submittedName>
        <fullName evidence="2">Uncharacterized protein</fullName>
    </submittedName>
</protein>
<feature type="region of interest" description="Disordered" evidence="1">
    <location>
        <begin position="899"/>
        <end position="984"/>
    </location>
</feature>
<feature type="compositionally biased region" description="Basic and acidic residues" evidence="1">
    <location>
        <begin position="916"/>
        <end position="926"/>
    </location>
</feature>
<evidence type="ECO:0000313" key="3">
    <source>
        <dbReference type="Proteomes" id="UP000030754"/>
    </source>
</evidence>
<feature type="compositionally biased region" description="Low complexity" evidence="1">
    <location>
        <begin position="950"/>
        <end position="969"/>
    </location>
</feature>
<reference evidence="2" key="1">
    <citation type="submission" date="2013-10" db="EMBL/GenBank/DDBJ databases">
        <title>Genomic analysis of the causative agents of coccidiosis in chickens.</title>
        <authorList>
            <person name="Reid A.J."/>
            <person name="Blake D."/>
            <person name="Billington K."/>
            <person name="Browne H."/>
            <person name="Dunn M."/>
            <person name="Hung S."/>
            <person name="Kawahara F."/>
            <person name="Miranda-Saavedra D."/>
            <person name="Mourier T."/>
            <person name="Nagra H."/>
            <person name="Otto T.D."/>
            <person name="Rawlings N."/>
            <person name="Sanchez A."/>
            <person name="Sanders M."/>
            <person name="Subramaniam C."/>
            <person name="Tay Y."/>
            <person name="Dear P."/>
            <person name="Doerig C."/>
            <person name="Gruber A."/>
            <person name="Parkinson J."/>
            <person name="Shirley M."/>
            <person name="Wan K.L."/>
            <person name="Berriman M."/>
            <person name="Tomley F."/>
            <person name="Pain A."/>
        </authorList>
    </citation>
    <scope>NUCLEOTIDE SEQUENCE [LARGE SCALE GENOMIC DNA]</scope>
    <source>
        <strain evidence="2">Houghton</strain>
    </source>
</reference>
<dbReference type="VEuPathDB" id="ToxoDB:ENH_00057150"/>
<dbReference type="OrthoDB" id="10395844at2759"/>
<dbReference type="AlphaFoldDB" id="U6N1P5"/>
<accession>U6N1P5</accession>
<feature type="compositionally biased region" description="Basic residues" evidence="1">
    <location>
        <begin position="159"/>
        <end position="168"/>
    </location>
</feature>
<gene>
    <name evidence="2" type="ORF">ENH_00057150</name>
</gene>
<dbReference type="RefSeq" id="XP_013437136.1">
    <property type="nucleotide sequence ID" value="XM_013581682.1"/>
</dbReference>
<dbReference type="EMBL" id="HG725582">
    <property type="protein sequence ID" value="CDJ68669.1"/>
    <property type="molecule type" value="Genomic_DNA"/>
</dbReference>
<name>U6N1P5_9EIME</name>
<dbReference type="Proteomes" id="UP000030754">
    <property type="component" value="Unassembled WGS sequence"/>
</dbReference>
<evidence type="ECO:0000256" key="1">
    <source>
        <dbReference type="SAM" id="MobiDB-lite"/>
    </source>
</evidence>
<evidence type="ECO:0000313" key="2">
    <source>
        <dbReference type="EMBL" id="CDJ68669.1"/>
    </source>
</evidence>
<feature type="compositionally biased region" description="Low complexity" evidence="1">
    <location>
        <begin position="169"/>
        <end position="181"/>
    </location>
</feature>
<feature type="region of interest" description="Disordered" evidence="1">
    <location>
        <begin position="153"/>
        <end position="181"/>
    </location>
</feature>
<organism evidence="2 3">
    <name type="scientific">Eimeria necatrix</name>
    <dbReference type="NCBI Taxonomy" id="51315"/>
    <lineage>
        <taxon>Eukaryota</taxon>
        <taxon>Sar</taxon>
        <taxon>Alveolata</taxon>
        <taxon>Apicomplexa</taxon>
        <taxon>Conoidasida</taxon>
        <taxon>Coccidia</taxon>
        <taxon>Eucoccidiorida</taxon>
        <taxon>Eimeriorina</taxon>
        <taxon>Eimeriidae</taxon>
        <taxon>Eimeria</taxon>
    </lineage>
</organism>
<dbReference type="GeneID" id="25475857"/>
<reference evidence="2" key="2">
    <citation type="submission" date="2013-10" db="EMBL/GenBank/DDBJ databases">
        <authorList>
            <person name="Aslett M."/>
        </authorList>
    </citation>
    <scope>NUCLEOTIDE SEQUENCE [LARGE SCALE GENOMIC DNA]</scope>
    <source>
        <strain evidence="2">Houghton</strain>
    </source>
</reference>
<sequence length="984" mass="106256">MLPPNALRLRLPRLVSLVLFTFCFFSFWSTALGQSQQTLSAAVAAEEDEELAGPAAWQAKASSSGAEEFPDSAADVTGTAAANLTPVGAFYRQKRQENFQAQLQPLPRGPPSAHSVPAAPKRPGKLLVGSISFAAAAAFALLWYAISHLQEGQDVAQGRPRRGRRRGAAARAGRAEVPAGRAAAEGPAGVFDAFASSRRPTLTRKQQTRRPTITIAKQQEETQRTGFRATQLLVAHAAAAEAAATQAREVAMHARSIAEEKALAARIAAEEAAAAETAATEAAMAAESKIAEFAAAKAAALKAAGEEADGVKSRAGRAAAAVAALADAAEVHSVSRRKAAGLEGDGKRAEAEDAAATLQPKRFQAPEELQKRLEEVRSSLECVPRITSLMVESTARDVASRLQQQLAAADALLEAGEAAASEEAAAETWKRLEATVNDLAEDLVCVMGIAAEVAEDSVRVLPGKFHLGSWASSIRFLGRQHEYLKAVSLTLESLQRQHEILLRRANAGLQHLKQAVARKPRDREGVERVAEDAQFVMRTTTLLMKGVERREALLGDAVDTATAFYVTSRSERHRWMNVELQMAVDILRAVFQAWPNRPTEEGKDKLDSIAKDIEAVQNGLAAHAELYEAVQESDSPGKLRKSNADAQHLEKKLDKTISRIWRHIEQLPPLKYMFPFGDHSLQTMTLSVALDSAEAFSVDQQAANERISSLHSTLTENFPTFSSPEGKWEHQVPRAVVETVYKDALSLNALIKRLSGSMRRYVQRTEQHSLLGRGTPTEELVRAKAAAEETVELAVEMEGAVYEASQLEYELTLLSLLESDLQEAVSVVAQTPPEALLQGTPQAERIQLATLGCTRALKAVQKARDIAEVAEFAAKARHNANELFMAVYEHVRGIDSQGAAAARDMDAEQPAADTQTVHKDQQKKGTAETQEDAEALEPELQMQPDAGLHAEQTLQLEETTEAEAAPEAGEAVEDDAESQLDTAA</sequence>
<proteinExistence type="predicted"/>